<dbReference type="PANTHER" id="PTHR36558">
    <property type="entry name" value="GLR1098 PROTEIN"/>
    <property type="match status" value="1"/>
</dbReference>
<gene>
    <name evidence="2" type="ORF">DYU11_21330</name>
</gene>
<name>A0A418M4A5_9BACT</name>
<sequence length="190" mass="22277">MLAESVKKTYTFDEYEALERAEGVRYEFYDGEVVAMAGTTKRHNLIVNALSRLLYSFARQKGCQVYTENVRQQLRTGERYVYPDVIYTCDPTDLANDTDTIVKSPSLLIEVLSDSTETKDAHDKRLEYFKIPSLQYYIIISQRSPLVEVYERAVDFWKYRVFEGPDAQFQLELLEITLTLREIYEGIYQE</sequence>
<dbReference type="Gene3D" id="3.90.1570.10">
    <property type="entry name" value="tt1808, chain A"/>
    <property type="match status" value="1"/>
</dbReference>
<reference evidence="2 3" key="1">
    <citation type="submission" date="2018-08" db="EMBL/GenBank/DDBJ databases">
        <title>Fibrisoma montanum sp. nov., isolated from Danxia mountain soil.</title>
        <authorList>
            <person name="Huang Y."/>
        </authorList>
    </citation>
    <scope>NUCLEOTIDE SEQUENCE [LARGE SCALE GENOMIC DNA]</scope>
    <source>
        <strain evidence="2 3">HYT19</strain>
    </source>
</reference>
<evidence type="ECO:0000313" key="2">
    <source>
        <dbReference type="EMBL" id="RIV20588.1"/>
    </source>
</evidence>
<dbReference type="Proteomes" id="UP000283523">
    <property type="component" value="Unassembled WGS sequence"/>
</dbReference>
<dbReference type="InterPro" id="IPR008538">
    <property type="entry name" value="Uma2"/>
</dbReference>
<organism evidence="2 3">
    <name type="scientific">Fibrisoma montanum</name>
    <dbReference type="NCBI Taxonomy" id="2305895"/>
    <lineage>
        <taxon>Bacteria</taxon>
        <taxon>Pseudomonadati</taxon>
        <taxon>Bacteroidota</taxon>
        <taxon>Cytophagia</taxon>
        <taxon>Cytophagales</taxon>
        <taxon>Spirosomataceae</taxon>
        <taxon>Fibrisoma</taxon>
    </lineage>
</organism>
<dbReference type="PANTHER" id="PTHR36558:SF1">
    <property type="entry name" value="RESTRICTION ENDONUCLEASE DOMAIN-CONTAINING PROTEIN-RELATED"/>
    <property type="match status" value="1"/>
</dbReference>
<dbReference type="InterPro" id="IPR011335">
    <property type="entry name" value="Restrct_endonuc-II-like"/>
</dbReference>
<proteinExistence type="predicted"/>
<keyword evidence="2" id="KW-0255">Endonuclease</keyword>
<dbReference type="EMBL" id="QXED01000006">
    <property type="protein sequence ID" value="RIV20588.1"/>
    <property type="molecule type" value="Genomic_DNA"/>
</dbReference>
<feature type="domain" description="Putative restriction endonuclease" evidence="1">
    <location>
        <begin position="12"/>
        <end position="179"/>
    </location>
</feature>
<accession>A0A418M4A5</accession>
<comment type="caution">
    <text evidence="2">The sequence shown here is derived from an EMBL/GenBank/DDBJ whole genome shotgun (WGS) entry which is preliminary data.</text>
</comment>
<keyword evidence="3" id="KW-1185">Reference proteome</keyword>
<keyword evidence="2" id="KW-0378">Hydrolase</keyword>
<evidence type="ECO:0000259" key="1">
    <source>
        <dbReference type="Pfam" id="PF05685"/>
    </source>
</evidence>
<dbReference type="GO" id="GO:0004519">
    <property type="term" value="F:endonuclease activity"/>
    <property type="evidence" value="ECO:0007669"/>
    <property type="project" value="UniProtKB-KW"/>
</dbReference>
<keyword evidence="2" id="KW-0540">Nuclease</keyword>
<evidence type="ECO:0000313" key="3">
    <source>
        <dbReference type="Proteomes" id="UP000283523"/>
    </source>
</evidence>
<dbReference type="SUPFAM" id="SSF52980">
    <property type="entry name" value="Restriction endonuclease-like"/>
    <property type="match status" value="1"/>
</dbReference>
<dbReference type="CDD" id="cd06260">
    <property type="entry name" value="DUF820-like"/>
    <property type="match status" value="1"/>
</dbReference>
<dbReference type="RefSeq" id="WP_119669755.1">
    <property type="nucleotide sequence ID" value="NZ_QXED01000006.1"/>
</dbReference>
<dbReference type="InterPro" id="IPR012296">
    <property type="entry name" value="Nuclease_put_TT1808"/>
</dbReference>
<dbReference type="AlphaFoldDB" id="A0A418M4A5"/>
<dbReference type="OrthoDB" id="668969at2"/>
<dbReference type="Pfam" id="PF05685">
    <property type="entry name" value="Uma2"/>
    <property type="match status" value="1"/>
</dbReference>
<protein>
    <submittedName>
        <fullName evidence="2">Uma2 family endonuclease</fullName>
    </submittedName>
</protein>